<comment type="caution">
    <text evidence="3">The sequence shown here is derived from an EMBL/GenBank/DDBJ whole genome shotgun (WGS) entry which is preliminary data.</text>
</comment>
<organism evidence="3 4">
    <name type="scientific">Acidiphilium rubrum</name>
    <dbReference type="NCBI Taxonomy" id="526"/>
    <lineage>
        <taxon>Bacteria</taxon>
        <taxon>Pseudomonadati</taxon>
        <taxon>Pseudomonadota</taxon>
        <taxon>Alphaproteobacteria</taxon>
        <taxon>Acetobacterales</taxon>
        <taxon>Acidocellaceae</taxon>
        <taxon>Acidiphilium</taxon>
    </lineage>
</organism>
<keyword evidence="2" id="KW-0812">Transmembrane</keyword>
<keyword evidence="4" id="KW-1185">Reference proteome</keyword>
<dbReference type="EMBL" id="FTNE01000023">
    <property type="protein sequence ID" value="SIR29588.1"/>
    <property type="molecule type" value="Genomic_DNA"/>
</dbReference>
<sequence>MTSLFKRQSGPVDDRAGSTTPTIAPKSRPALRRILGAGAVAIAAITFGHGIAFAAGTAPTAVTGGIGAQAAATSGDLSYGFGFALEFVSYCIAGIAAAYAAYTFWQHHKNPNGQHKMSYAFASLLAAGFMAGLPSMVGKSAETVTGGVATVTGQTAQLTYGNGAGAG</sequence>
<keyword evidence="2" id="KW-1133">Transmembrane helix</keyword>
<accession>A0A8G2CMR2</accession>
<reference evidence="3 4" key="1">
    <citation type="submission" date="2017-01" db="EMBL/GenBank/DDBJ databases">
        <authorList>
            <person name="Varghese N."/>
            <person name="Submissions S."/>
        </authorList>
    </citation>
    <scope>NUCLEOTIDE SEQUENCE [LARGE SCALE GENOMIC DNA]</scope>
    <source>
        <strain evidence="3 4">ATCC 35905</strain>
    </source>
</reference>
<evidence type="ECO:0000256" key="2">
    <source>
        <dbReference type="SAM" id="Phobius"/>
    </source>
</evidence>
<evidence type="ECO:0000313" key="3">
    <source>
        <dbReference type="EMBL" id="SIR29588.1"/>
    </source>
</evidence>
<feature type="region of interest" description="Disordered" evidence="1">
    <location>
        <begin position="1"/>
        <end position="23"/>
    </location>
</feature>
<protein>
    <submittedName>
        <fullName evidence="3">Uncharacterized protein</fullName>
    </submittedName>
</protein>
<gene>
    <name evidence="3" type="ORF">SAMN05421828_12332</name>
</gene>
<evidence type="ECO:0000313" key="4">
    <source>
        <dbReference type="Proteomes" id="UP000186308"/>
    </source>
</evidence>
<feature type="transmembrane region" description="Helical" evidence="2">
    <location>
        <begin position="117"/>
        <end position="137"/>
    </location>
</feature>
<feature type="transmembrane region" description="Helical" evidence="2">
    <location>
        <begin position="87"/>
        <end position="105"/>
    </location>
</feature>
<dbReference type="AlphaFoldDB" id="A0A8G2CMR2"/>
<keyword evidence="2" id="KW-0472">Membrane</keyword>
<evidence type="ECO:0000256" key="1">
    <source>
        <dbReference type="SAM" id="MobiDB-lite"/>
    </source>
</evidence>
<name>A0A8G2CMR2_ACIRU</name>
<dbReference type="Proteomes" id="UP000186308">
    <property type="component" value="Unassembled WGS sequence"/>
</dbReference>
<dbReference type="RefSeq" id="WP_029312007.1">
    <property type="nucleotide sequence ID" value="NZ_FTNE01000023.1"/>
</dbReference>
<proteinExistence type="predicted"/>
<feature type="transmembrane region" description="Helical" evidence="2">
    <location>
        <begin position="34"/>
        <end position="55"/>
    </location>
</feature>